<evidence type="ECO:0000313" key="4">
    <source>
        <dbReference type="EMBL" id="PKC43063.1"/>
    </source>
</evidence>
<dbReference type="NCBIfam" id="TIGR01477">
    <property type="entry name" value="RIFIN"/>
    <property type="match status" value="1"/>
</dbReference>
<dbReference type="Pfam" id="PF02009">
    <property type="entry name" value="RIFIN"/>
    <property type="match status" value="1"/>
</dbReference>
<proteinExistence type="predicted"/>
<reference evidence="3 6" key="2">
    <citation type="submission" date="2018-05" db="EMBL/GenBank/DDBJ databases">
        <title>Genome assembly of Plasmodium falciparum NF54 DiCre.</title>
        <authorList>
            <person name="Baumgarten S."/>
            <person name="Treeck M."/>
            <person name="Scherf A."/>
        </authorList>
    </citation>
    <scope>NUCLEOTIDE SEQUENCE [LARGE SCALE GENOMIC DNA]</scope>
    <source>
        <strain evidence="3">NF54</strain>
    </source>
</reference>
<dbReference type="Proteomes" id="UP000232684">
    <property type="component" value="Unassembled WGS sequence"/>
</dbReference>
<sequence>MKIHYINILLFELPLNILIYNQRNHNSTTPHHPPNTRLLCECELYAPATYDDDPQMKEVMQQFEDRTSQRFHEYDERMKTTRQKCKDKCDKEIQKIILKDKLEKELMDKFATLQTDIQNDAIPTCVCEKSLEDKMEKGCLRCGGVLGGGIAPTFGLIGSVAINMWKTTEIAAATKAAIAAGKAAGKIAGEAAGKKAVIEALKYFGVDDFFPEIFKSILKMSRYTDVTKFGAAIAEKHVLNCAMSARGGSVNDSTCNAFEIKLGLFEAETGKPNGPPAYQAIPQKINELAEEATQAAAEAAKKASESATAAFETAEKEAIEAASMQLYTTIAYSILAILIIVLIMVIIYLILRYRRKKKMKKKLQYIKLLEE</sequence>
<gene>
    <name evidence="4" type="ORF">CK202_5086</name>
    <name evidence="3" type="ORF">CYL21_4073</name>
</gene>
<name>A0A2I0BQD2_PLAFO</name>
<keyword evidence="1" id="KW-0175">Coiled coil</keyword>
<dbReference type="Proteomes" id="UP000754359">
    <property type="component" value="Unassembled WGS sequence"/>
</dbReference>
<feature type="transmembrane region" description="Helical" evidence="2">
    <location>
        <begin position="330"/>
        <end position="351"/>
    </location>
</feature>
<dbReference type="InterPro" id="IPR006373">
    <property type="entry name" value="VSA_Rifin"/>
</dbReference>
<protein>
    <submittedName>
        <fullName evidence="4">Rifin</fullName>
    </submittedName>
</protein>
<dbReference type="SMR" id="A0A2I0BQD2"/>
<dbReference type="AlphaFoldDB" id="A0A2I0BQD2"/>
<keyword evidence="2" id="KW-0472">Membrane</keyword>
<evidence type="ECO:0000313" key="5">
    <source>
        <dbReference type="Proteomes" id="UP000232684"/>
    </source>
</evidence>
<comment type="caution">
    <text evidence="4">The sequence shown here is derived from an EMBL/GenBank/DDBJ whole genome shotgun (WGS) entry which is preliminary data.</text>
</comment>
<feature type="coiled-coil region" evidence="1">
    <location>
        <begin position="285"/>
        <end position="317"/>
    </location>
</feature>
<evidence type="ECO:0000313" key="3">
    <source>
        <dbReference type="EMBL" id="KAF4327780.1"/>
    </source>
</evidence>
<reference evidence="4 5" key="1">
    <citation type="submission" date="2017-11" db="EMBL/GenBank/DDBJ databases">
        <title>Plasmodium falciparum NF54 genome assembly.</title>
        <authorList>
            <person name="Bryant J.M."/>
            <person name="Baumgarten S."/>
            <person name="Scheidig-Benatar C."/>
            <person name="Scherf A."/>
        </authorList>
    </citation>
    <scope>NUCLEOTIDE SEQUENCE [LARGE SCALE GENOMIC DNA]</scope>
    <source>
        <strain evidence="4">NF54</strain>
    </source>
</reference>
<dbReference type="InterPro" id="IPR011992">
    <property type="entry name" value="EF-hand-dom_pair"/>
</dbReference>
<evidence type="ECO:0000256" key="1">
    <source>
        <dbReference type="SAM" id="Coils"/>
    </source>
</evidence>
<dbReference type="EMBL" id="QFXU01000019">
    <property type="protein sequence ID" value="KAF4327780.1"/>
    <property type="molecule type" value="Genomic_DNA"/>
</dbReference>
<dbReference type="VEuPathDB" id="PlasmoDB:PfNF54_060005100"/>
<keyword evidence="2" id="KW-0812">Transmembrane</keyword>
<dbReference type="SUPFAM" id="SSF47473">
    <property type="entry name" value="EF-hand"/>
    <property type="match status" value="1"/>
</dbReference>
<keyword evidence="2" id="KW-1133">Transmembrane helix</keyword>
<dbReference type="EMBL" id="NYMT01000017">
    <property type="protein sequence ID" value="PKC43063.1"/>
    <property type="molecule type" value="Genomic_DNA"/>
</dbReference>
<organism evidence="4 5">
    <name type="scientific">Plasmodium falciparum (isolate NF54)</name>
    <dbReference type="NCBI Taxonomy" id="5843"/>
    <lineage>
        <taxon>Eukaryota</taxon>
        <taxon>Sar</taxon>
        <taxon>Alveolata</taxon>
        <taxon>Apicomplexa</taxon>
        <taxon>Aconoidasida</taxon>
        <taxon>Haemosporida</taxon>
        <taxon>Plasmodiidae</taxon>
        <taxon>Plasmodium</taxon>
        <taxon>Plasmodium (Laverania)</taxon>
    </lineage>
</organism>
<evidence type="ECO:0000313" key="6">
    <source>
        <dbReference type="Proteomes" id="UP000754359"/>
    </source>
</evidence>
<accession>A0A2I0BQD2</accession>
<evidence type="ECO:0000256" key="2">
    <source>
        <dbReference type="SAM" id="Phobius"/>
    </source>
</evidence>